<feature type="domain" description="Gram-positive cocci surface proteins LPxTG" evidence="6">
    <location>
        <begin position="200"/>
        <end position="234"/>
    </location>
</feature>
<dbReference type="EMBL" id="AQTU01000020">
    <property type="protein sequence ID" value="EOB32006.1"/>
    <property type="molecule type" value="Genomic_DNA"/>
</dbReference>
<evidence type="ECO:0000256" key="2">
    <source>
        <dbReference type="ARBA" id="ARBA00022525"/>
    </source>
</evidence>
<dbReference type="NCBIfam" id="NF043031">
    <property type="entry name" value="SIALI-17"/>
    <property type="match status" value="1"/>
</dbReference>
<evidence type="ECO:0000313" key="8">
    <source>
        <dbReference type="Proteomes" id="UP000013315"/>
    </source>
</evidence>
<keyword evidence="2" id="KW-0964">Secreted</keyword>
<dbReference type="Proteomes" id="UP000013315">
    <property type="component" value="Unassembled WGS sequence"/>
</dbReference>
<dbReference type="InterPro" id="IPR019931">
    <property type="entry name" value="LPXTG_anchor"/>
</dbReference>
<dbReference type="PATRIC" id="fig|1239793.3.peg.1465"/>
<reference evidence="7 8" key="1">
    <citation type="submission" date="2013-04" db="EMBL/GenBank/DDBJ databases">
        <authorList>
            <person name="Ikryannikova L.N."/>
            <person name="Ilina E.N."/>
            <person name="Kostryukova E.S."/>
            <person name="Semashko T.A."/>
            <person name="Karpova I.Y.U."/>
            <person name="Larin A.K."/>
            <person name="Ischenko D.S."/>
            <person name="Alekseev D.G."/>
            <person name="Klimova E.A."/>
            <person name="Filimonova A.V."/>
            <person name="Savinova T.A."/>
            <person name="Filimonova O.Y.U."/>
            <person name="Dubovickaya V.A."/>
            <person name="Sidorenko S.V."/>
            <person name="Govorun V.M."/>
        </authorList>
    </citation>
    <scope>NUCLEOTIDE SEQUENCE [LARGE SCALE GENOMIC DNA]</scope>
    <source>
        <strain evidence="7 8">13/39</strain>
    </source>
</reference>
<keyword evidence="1" id="KW-0134">Cell wall</keyword>
<evidence type="ECO:0000256" key="3">
    <source>
        <dbReference type="ARBA" id="ARBA00022729"/>
    </source>
</evidence>
<comment type="caution">
    <text evidence="7">The sequence shown here is derived from an EMBL/GenBank/DDBJ whole genome shotgun (WGS) entry which is preliminary data.</text>
</comment>
<dbReference type="Pfam" id="PF00746">
    <property type="entry name" value="Gram_pos_anchor"/>
    <property type="match status" value="1"/>
</dbReference>
<feature type="compositionally biased region" description="Polar residues" evidence="5">
    <location>
        <begin position="176"/>
        <end position="194"/>
    </location>
</feature>
<evidence type="ECO:0000256" key="1">
    <source>
        <dbReference type="ARBA" id="ARBA00022512"/>
    </source>
</evidence>
<organism evidence="7 8">
    <name type="scientific">Streptococcus mitis 13/39</name>
    <dbReference type="NCBI Taxonomy" id="1239793"/>
    <lineage>
        <taxon>Bacteria</taxon>
        <taxon>Bacillati</taxon>
        <taxon>Bacillota</taxon>
        <taxon>Bacilli</taxon>
        <taxon>Lactobacillales</taxon>
        <taxon>Streptococcaceae</taxon>
        <taxon>Streptococcus</taxon>
        <taxon>Streptococcus mitis group</taxon>
    </lineage>
</organism>
<evidence type="ECO:0000259" key="6">
    <source>
        <dbReference type="PROSITE" id="PS50847"/>
    </source>
</evidence>
<evidence type="ECO:0000256" key="5">
    <source>
        <dbReference type="SAM" id="MobiDB-lite"/>
    </source>
</evidence>
<feature type="non-terminal residue" evidence="7">
    <location>
        <position position="1"/>
    </location>
</feature>
<sequence length="234" mass="25497">PEYTKPIVTMGQEQPPVVNIPEYTQPVGTAGQEQAPTVSVPEYKLRVLKDEKTKVEIIGGATDLEGISHISSRRVLAQELFGKTYDAYDLHLKNSTDQSLQPKGTVLVRLPISSAVENVYYLTPSKELQALDFTIREGMAEFTTSHFSTYAVVYRANGASITANQKPSETDIKPLANSSKQVSSSPDLVQSANHSPKEQLPATGETSNPLLFLSGLSLVLTATFLLKSKKDESN</sequence>
<dbReference type="NCBIfam" id="TIGR01167">
    <property type="entry name" value="LPXTG_anchor"/>
    <property type="match status" value="1"/>
</dbReference>
<keyword evidence="4" id="KW-0572">Peptidoglycan-anchor</keyword>
<name>R0MAJ3_STRMT</name>
<dbReference type="PROSITE" id="PS50847">
    <property type="entry name" value="GRAM_POS_ANCHORING"/>
    <property type="match status" value="1"/>
</dbReference>
<evidence type="ECO:0000256" key="4">
    <source>
        <dbReference type="ARBA" id="ARBA00023088"/>
    </source>
</evidence>
<accession>R0MAJ3</accession>
<evidence type="ECO:0000313" key="7">
    <source>
        <dbReference type="EMBL" id="EOB32006.1"/>
    </source>
</evidence>
<gene>
    <name evidence="7" type="ORF">D065_07480</name>
</gene>
<keyword evidence="3" id="KW-0732">Signal</keyword>
<dbReference type="AlphaFoldDB" id="R0MAJ3"/>
<dbReference type="InterPro" id="IPR049964">
    <property type="entry name" value="NanA_rpt"/>
</dbReference>
<protein>
    <submittedName>
        <fullName evidence="7">LPXTG cell surface protein, calx-beta domain-containing protein</fullName>
    </submittedName>
</protein>
<feature type="region of interest" description="Disordered" evidence="5">
    <location>
        <begin position="165"/>
        <end position="204"/>
    </location>
</feature>
<proteinExistence type="predicted"/>